<sequence>MNLILGGFLLRFLIKDRTPIFHPFDVNFNISEKNLIDNGYFSIPEDVSLLGKRIGDTLIYYQLHAEYMYQSNEVYWRNCEIRIAKADSVKVVEFIEKHDCYIISKWNMENPRFFVRNGKNNMIYDCSIYKDTEFKDVLSISLFFPKED</sequence>
<evidence type="ECO:0000313" key="2">
    <source>
        <dbReference type="Proteomes" id="UP000248079"/>
    </source>
</evidence>
<evidence type="ECO:0000313" key="1">
    <source>
        <dbReference type="EMBL" id="PXY02610.1"/>
    </source>
</evidence>
<proteinExistence type="predicted"/>
<dbReference type="AlphaFoldDB" id="A0A2V4A5F9"/>
<comment type="caution">
    <text evidence="1">The sequence shown here is derived from an EMBL/GenBank/DDBJ whole genome shotgun (WGS) entry which is preliminary data.</text>
</comment>
<protein>
    <submittedName>
        <fullName evidence="1">Uncharacterized protein</fullName>
    </submittedName>
</protein>
<dbReference type="Proteomes" id="UP000248079">
    <property type="component" value="Unassembled WGS sequence"/>
</dbReference>
<organism evidence="1 2">
    <name type="scientific">Marinifilum breve</name>
    <dbReference type="NCBI Taxonomy" id="2184082"/>
    <lineage>
        <taxon>Bacteria</taxon>
        <taxon>Pseudomonadati</taxon>
        <taxon>Bacteroidota</taxon>
        <taxon>Bacteroidia</taxon>
        <taxon>Marinilabiliales</taxon>
        <taxon>Marinifilaceae</taxon>
    </lineage>
</organism>
<name>A0A2V4A5F9_9BACT</name>
<gene>
    <name evidence="1" type="ORF">DF185_00515</name>
</gene>
<reference evidence="1 2" key="1">
    <citation type="submission" date="2018-05" db="EMBL/GenBank/DDBJ databases">
        <title>Marinifilum breve JC075T sp. nov., a marine bacterium isolated from Yongle Blue Hole in the South China Sea.</title>
        <authorList>
            <person name="Fu T."/>
        </authorList>
    </citation>
    <scope>NUCLEOTIDE SEQUENCE [LARGE SCALE GENOMIC DNA]</scope>
    <source>
        <strain evidence="1 2">JC075</strain>
    </source>
</reference>
<dbReference type="EMBL" id="QFLI01000001">
    <property type="protein sequence ID" value="PXY02610.1"/>
    <property type="molecule type" value="Genomic_DNA"/>
</dbReference>
<accession>A0A2V4A5F9</accession>
<keyword evidence="2" id="KW-1185">Reference proteome</keyword>